<protein>
    <submittedName>
        <fullName evidence="3">Hypp4949 protein</fullName>
    </submittedName>
</protein>
<dbReference type="PANTHER" id="PTHR30289:SF8">
    <property type="entry name" value="YHYH DOMAIN-CONTAINING PROTEIN"/>
    <property type="match status" value="1"/>
</dbReference>
<dbReference type="AlphaFoldDB" id="A0A8K0ACH9"/>
<dbReference type="EMBL" id="OV696693">
    <property type="protein sequence ID" value="CAH1272835.1"/>
    <property type="molecule type" value="Genomic_DNA"/>
</dbReference>
<evidence type="ECO:0000259" key="2">
    <source>
        <dbReference type="Pfam" id="PF14240"/>
    </source>
</evidence>
<reference evidence="3" key="1">
    <citation type="submission" date="2022-01" db="EMBL/GenBank/DDBJ databases">
        <authorList>
            <person name="Braso-Vives M."/>
        </authorList>
    </citation>
    <scope>NUCLEOTIDE SEQUENCE</scope>
</reference>
<sequence>MAKVLLVAALLCLGLVYVRGLTNEELAALLTGAVGLGNLDIVPDPENSDYFIVSSHGMPNHTLGPWGDGNTITPSYVDHSYRIPKNPTIQAEPSCTPMGAIGLALSGAAIFNPFTWGCYDAGILEAEGFDECRGHPSPFGEYHYHIIPTCIFDVTEVPSPIIGVALDGFPIYGPTDETGRALTSADLDECHGRQVNGQYRYHVTSDFPYFLGCFKGAPVDAQITGEPCECTERADPCQAVNGNEPPQGDAPGQLPFDRDQLAALGIICPTDSPNDVINDHGHGQHGNGSGSKSTVSGAMLVLLTAISINMKL</sequence>
<feature type="chain" id="PRO_5035451382" evidence="1">
    <location>
        <begin position="21"/>
        <end position="312"/>
    </location>
</feature>
<dbReference type="PANTHER" id="PTHR30289">
    <property type="entry name" value="UNCHARACTERIZED PROTEIN YBCL-RELATED"/>
    <property type="match status" value="1"/>
</dbReference>
<dbReference type="Pfam" id="PF14240">
    <property type="entry name" value="YHYH"/>
    <property type="match status" value="2"/>
</dbReference>
<name>A0A8K0ACH9_BRALA</name>
<evidence type="ECO:0000313" key="4">
    <source>
        <dbReference type="Proteomes" id="UP000838412"/>
    </source>
</evidence>
<evidence type="ECO:0000256" key="1">
    <source>
        <dbReference type="SAM" id="SignalP"/>
    </source>
</evidence>
<keyword evidence="4" id="KW-1185">Reference proteome</keyword>
<evidence type="ECO:0000313" key="3">
    <source>
        <dbReference type="EMBL" id="CAH1272835.1"/>
    </source>
</evidence>
<organism evidence="3 4">
    <name type="scientific">Branchiostoma lanceolatum</name>
    <name type="common">Common lancelet</name>
    <name type="synonym">Amphioxus lanceolatum</name>
    <dbReference type="NCBI Taxonomy" id="7740"/>
    <lineage>
        <taxon>Eukaryota</taxon>
        <taxon>Metazoa</taxon>
        <taxon>Chordata</taxon>
        <taxon>Cephalochordata</taxon>
        <taxon>Leptocardii</taxon>
        <taxon>Amphioxiformes</taxon>
        <taxon>Branchiostomatidae</taxon>
        <taxon>Branchiostoma</taxon>
    </lineage>
</organism>
<proteinExistence type="predicted"/>
<accession>A0A8K0ACH9</accession>
<keyword evidence="1" id="KW-0732">Signal</keyword>
<gene>
    <name evidence="3" type="primary">Hypp4949</name>
    <name evidence="3" type="ORF">BLAG_LOCUS24369</name>
</gene>
<dbReference type="InterPro" id="IPR025924">
    <property type="entry name" value="YHYH_dom"/>
</dbReference>
<feature type="domain" description="YHYH" evidence="2">
    <location>
        <begin position="80"/>
        <end position="175"/>
    </location>
</feature>
<feature type="domain" description="YHYH" evidence="2">
    <location>
        <begin position="183"/>
        <end position="216"/>
    </location>
</feature>
<feature type="signal peptide" evidence="1">
    <location>
        <begin position="1"/>
        <end position="20"/>
    </location>
</feature>
<dbReference type="OrthoDB" id="197925at2759"/>
<dbReference type="Proteomes" id="UP000838412">
    <property type="component" value="Chromosome 8"/>
</dbReference>